<sequence>MADIQTPNRHRPELKEMSAAELRRRMTEIEHELHEREKEEKEKARAKVIERAGELRDMFVNALDEAAALEEEHELSIIPVNLREFCTDSKGAFAPSKKWRKPRP</sequence>
<dbReference type="RefSeq" id="WP_200334090.1">
    <property type="nucleotide sequence ID" value="NZ_CP066786.1"/>
</dbReference>
<protein>
    <submittedName>
        <fullName evidence="2">Uncharacterized protein</fullName>
    </submittedName>
</protein>
<gene>
    <name evidence="2" type="ORF">JET14_13155</name>
</gene>
<evidence type="ECO:0000313" key="3">
    <source>
        <dbReference type="Proteomes" id="UP000596083"/>
    </source>
</evidence>
<evidence type="ECO:0000313" key="2">
    <source>
        <dbReference type="EMBL" id="QQM29275.1"/>
    </source>
</evidence>
<keyword evidence="1" id="KW-0175">Coiled coil</keyword>
<evidence type="ECO:0000256" key="1">
    <source>
        <dbReference type="SAM" id="Coils"/>
    </source>
</evidence>
<name>A0A7T7HHI9_9HYPH</name>
<dbReference type="AlphaFoldDB" id="A0A7T7HHI9"/>
<dbReference type="Proteomes" id="UP000596083">
    <property type="component" value="Chromosome"/>
</dbReference>
<accession>A0A7T7HHI9</accession>
<dbReference type="KEGG" id="mlut:JET14_13155"/>
<proteinExistence type="predicted"/>
<feature type="coiled-coil region" evidence="1">
    <location>
        <begin position="19"/>
        <end position="72"/>
    </location>
</feature>
<organism evidence="2 3">
    <name type="scientific">Martelella lutilitoris</name>
    <dbReference type="NCBI Taxonomy" id="2583532"/>
    <lineage>
        <taxon>Bacteria</taxon>
        <taxon>Pseudomonadati</taxon>
        <taxon>Pseudomonadota</taxon>
        <taxon>Alphaproteobacteria</taxon>
        <taxon>Hyphomicrobiales</taxon>
        <taxon>Aurantimonadaceae</taxon>
        <taxon>Martelella</taxon>
    </lineage>
</organism>
<reference evidence="2 3" key="1">
    <citation type="submission" date="2020-12" db="EMBL/GenBank/DDBJ databases">
        <authorList>
            <person name="Zheng R.K."/>
            <person name="Sun C.M."/>
        </authorList>
    </citation>
    <scope>NUCLEOTIDE SEQUENCE [LARGE SCALE GENOMIC DNA]</scope>
    <source>
        <strain evidence="2 3">ZRK001</strain>
    </source>
</reference>
<dbReference type="EMBL" id="CP066786">
    <property type="protein sequence ID" value="QQM29275.1"/>
    <property type="molecule type" value="Genomic_DNA"/>
</dbReference>